<dbReference type="AlphaFoldDB" id="A0A0E9V6T6"/>
<organism evidence="1">
    <name type="scientific">Anguilla anguilla</name>
    <name type="common">European freshwater eel</name>
    <name type="synonym">Muraena anguilla</name>
    <dbReference type="NCBI Taxonomy" id="7936"/>
    <lineage>
        <taxon>Eukaryota</taxon>
        <taxon>Metazoa</taxon>
        <taxon>Chordata</taxon>
        <taxon>Craniata</taxon>
        <taxon>Vertebrata</taxon>
        <taxon>Euteleostomi</taxon>
        <taxon>Actinopterygii</taxon>
        <taxon>Neopterygii</taxon>
        <taxon>Teleostei</taxon>
        <taxon>Anguilliformes</taxon>
        <taxon>Anguillidae</taxon>
        <taxon>Anguilla</taxon>
    </lineage>
</organism>
<proteinExistence type="predicted"/>
<evidence type="ECO:0000313" key="1">
    <source>
        <dbReference type="EMBL" id="JAH73814.1"/>
    </source>
</evidence>
<reference evidence="1" key="1">
    <citation type="submission" date="2014-11" db="EMBL/GenBank/DDBJ databases">
        <authorList>
            <person name="Amaro Gonzalez C."/>
        </authorList>
    </citation>
    <scope>NUCLEOTIDE SEQUENCE</scope>
</reference>
<protein>
    <submittedName>
        <fullName evidence="1">Uncharacterized protein</fullName>
    </submittedName>
</protein>
<name>A0A0E9V6T6_ANGAN</name>
<accession>A0A0E9V6T6</accession>
<dbReference type="EMBL" id="GBXM01034763">
    <property type="protein sequence ID" value="JAH73814.1"/>
    <property type="molecule type" value="Transcribed_RNA"/>
</dbReference>
<reference evidence="1" key="2">
    <citation type="journal article" date="2015" name="Fish Shellfish Immunol.">
        <title>Early steps in the European eel (Anguilla anguilla)-Vibrio vulnificus interaction in the gills: Role of the RtxA13 toxin.</title>
        <authorList>
            <person name="Callol A."/>
            <person name="Pajuelo D."/>
            <person name="Ebbesson L."/>
            <person name="Teles M."/>
            <person name="MacKenzie S."/>
            <person name="Amaro C."/>
        </authorList>
    </citation>
    <scope>NUCLEOTIDE SEQUENCE</scope>
</reference>
<sequence>MTKGLAKVEQMGCASSQRVLTLNSNHRRRTPANKFTPDIVCVSDPNPEPHGTLLYQHVLLTCLCKVD</sequence>